<protein>
    <recommendedName>
        <fullName evidence="3">MULE transposase domain-containing protein</fullName>
    </recommendedName>
</protein>
<sequence length="132" mass="15071">MRVQKPLSTFHILFLSFEAYKLGLLEECKPFIGLDGCHLNGSYRGILLPAVALDANSDLFPLALCTCEKEIKFYARYIYANFRTSYCGDGFKKLFWKGSRSTNVYDFKDALKDIDEIKPGDKELLAKIEPQL</sequence>
<gene>
    <name evidence="1" type="ORF">Ddye_020294</name>
</gene>
<evidence type="ECO:0008006" key="3">
    <source>
        <dbReference type="Google" id="ProtNLM"/>
    </source>
</evidence>
<dbReference type="AlphaFoldDB" id="A0AAD9TZD5"/>
<evidence type="ECO:0000313" key="1">
    <source>
        <dbReference type="EMBL" id="KAK2645099.1"/>
    </source>
</evidence>
<reference evidence="1" key="1">
    <citation type="journal article" date="2023" name="Plant J.">
        <title>Genome sequences and population genomics provide insights into the demographic history, inbreeding, and mutation load of two 'living fossil' tree species of Dipteronia.</title>
        <authorList>
            <person name="Feng Y."/>
            <person name="Comes H.P."/>
            <person name="Chen J."/>
            <person name="Zhu S."/>
            <person name="Lu R."/>
            <person name="Zhang X."/>
            <person name="Li P."/>
            <person name="Qiu J."/>
            <person name="Olsen K.M."/>
            <person name="Qiu Y."/>
        </authorList>
    </citation>
    <scope>NUCLEOTIDE SEQUENCE</scope>
    <source>
        <strain evidence="1">KIB01</strain>
    </source>
</reference>
<accession>A0AAD9TZD5</accession>
<dbReference type="PANTHER" id="PTHR31973">
    <property type="entry name" value="POLYPROTEIN, PUTATIVE-RELATED"/>
    <property type="match status" value="1"/>
</dbReference>
<dbReference type="EMBL" id="JANJYI010000006">
    <property type="protein sequence ID" value="KAK2645099.1"/>
    <property type="molecule type" value="Genomic_DNA"/>
</dbReference>
<keyword evidence="2" id="KW-1185">Reference proteome</keyword>
<name>A0AAD9TZD5_9ROSI</name>
<organism evidence="1 2">
    <name type="scientific">Dipteronia dyeriana</name>
    <dbReference type="NCBI Taxonomy" id="168575"/>
    <lineage>
        <taxon>Eukaryota</taxon>
        <taxon>Viridiplantae</taxon>
        <taxon>Streptophyta</taxon>
        <taxon>Embryophyta</taxon>
        <taxon>Tracheophyta</taxon>
        <taxon>Spermatophyta</taxon>
        <taxon>Magnoliopsida</taxon>
        <taxon>eudicotyledons</taxon>
        <taxon>Gunneridae</taxon>
        <taxon>Pentapetalae</taxon>
        <taxon>rosids</taxon>
        <taxon>malvids</taxon>
        <taxon>Sapindales</taxon>
        <taxon>Sapindaceae</taxon>
        <taxon>Hippocastanoideae</taxon>
        <taxon>Acereae</taxon>
        <taxon>Dipteronia</taxon>
    </lineage>
</organism>
<dbReference type="Proteomes" id="UP001280121">
    <property type="component" value="Unassembled WGS sequence"/>
</dbReference>
<comment type="caution">
    <text evidence="1">The sequence shown here is derived from an EMBL/GenBank/DDBJ whole genome shotgun (WGS) entry which is preliminary data.</text>
</comment>
<proteinExistence type="predicted"/>
<dbReference type="PANTHER" id="PTHR31973:SF197">
    <property type="entry name" value="SWIM-TYPE DOMAIN-CONTAINING PROTEIN"/>
    <property type="match status" value="1"/>
</dbReference>
<evidence type="ECO:0000313" key="2">
    <source>
        <dbReference type="Proteomes" id="UP001280121"/>
    </source>
</evidence>